<comment type="caution">
    <text evidence="1">The sequence shown here is derived from an EMBL/GenBank/DDBJ whole genome shotgun (WGS) entry which is preliminary data.</text>
</comment>
<dbReference type="EMBL" id="JAPQKO010000001">
    <property type="protein sequence ID" value="KAJ5183324.1"/>
    <property type="molecule type" value="Genomic_DNA"/>
</dbReference>
<reference evidence="1" key="1">
    <citation type="submission" date="2022-11" db="EMBL/GenBank/DDBJ databases">
        <authorList>
            <person name="Petersen C."/>
        </authorList>
    </citation>
    <scope>NUCLEOTIDE SEQUENCE</scope>
    <source>
        <strain evidence="1">IBT 21917</strain>
    </source>
</reference>
<sequence length="148" mass="16786">MRLTIRAVATPGPLAPLPPPPLPPVRIPVCTLYQGAEIKWVNVCFLRRDERMSDLELLRCIEARFDEAIRTQEETMVTASAVSALKPYCVSIQVVGTFYTLDDILKDAKVTVQRWRRELPIRGLPFRRGDVFNERGSGSNLDVESLWC</sequence>
<accession>A0A9W9LZW0</accession>
<dbReference type="Proteomes" id="UP001146351">
    <property type="component" value="Unassembled WGS sequence"/>
</dbReference>
<reference evidence="1" key="2">
    <citation type="journal article" date="2023" name="IMA Fungus">
        <title>Comparative genomic study of the Penicillium genus elucidates a diverse pangenome and 15 lateral gene transfer events.</title>
        <authorList>
            <person name="Petersen C."/>
            <person name="Sorensen T."/>
            <person name="Nielsen M.R."/>
            <person name="Sondergaard T.E."/>
            <person name="Sorensen J.L."/>
            <person name="Fitzpatrick D.A."/>
            <person name="Frisvad J.C."/>
            <person name="Nielsen K.L."/>
        </authorList>
    </citation>
    <scope>NUCLEOTIDE SEQUENCE</scope>
    <source>
        <strain evidence="1">IBT 21917</strain>
    </source>
</reference>
<dbReference type="AlphaFoldDB" id="A0A9W9LZW0"/>
<name>A0A9W9LZW0_9EURO</name>
<evidence type="ECO:0000313" key="1">
    <source>
        <dbReference type="EMBL" id="KAJ5183324.1"/>
    </source>
</evidence>
<evidence type="ECO:0000313" key="2">
    <source>
        <dbReference type="Proteomes" id="UP001146351"/>
    </source>
</evidence>
<organism evidence="1 2">
    <name type="scientific">Penicillium capsulatum</name>
    <dbReference type="NCBI Taxonomy" id="69766"/>
    <lineage>
        <taxon>Eukaryota</taxon>
        <taxon>Fungi</taxon>
        <taxon>Dikarya</taxon>
        <taxon>Ascomycota</taxon>
        <taxon>Pezizomycotina</taxon>
        <taxon>Eurotiomycetes</taxon>
        <taxon>Eurotiomycetidae</taxon>
        <taxon>Eurotiales</taxon>
        <taxon>Aspergillaceae</taxon>
        <taxon>Penicillium</taxon>
    </lineage>
</organism>
<proteinExistence type="predicted"/>
<dbReference type="OrthoDB" id="4366175at2759"/>
<protein>
    <submittedName>
        <fullName evidence="1">Uncharacterized protein</fullName>
    </submittedName>
</protein>
<keyword evidence="2" id="KW-1185">Reference proteome</keyword>
<gene>
    <name evidence="1" type="ORF">N7492_000940</name>
</gene>